<feature type="compositionally biased region" description="Basic residues" evidence="1">
    <location>
        <begin position="28"/>
        <end position="59"/>
    </location>
</feature>
<dbReference type="AlphaFoldDB" id="A0A5B7HSU1"/>
<protein>
    <submittedName>
        <fullName evidence="2">Uncharacterized protein</fullName>
    </submittedName>
</protein>
<feature type="region of interest" description="Disordered" evidence="1">
    <location>
        <begin position="28"/>
        <end position="66"/>
    </location>
</feature>
<evidence type="ECO:0000256" key="1">
    <source>
        <dbReference type="SAM" id="MobiDB-lite"/>
    </source>
</evidence>
<dbReference type="Proteomes" id="UP000324222">
    <property type="component" value="Unassembled WGS sequence"/>
</dbReference>
<keyword evidence="3" id="KW-1185">Reference proteome</keyword>
<evidence type="ECO:0000313" key="2">
    <source>
        <dbReference type="EMBL" id="MPC71758.1"/>
    </source>
</evidence>
<comment type="caution">
    <text evidence="2">The sequence shown here is derived from an EMBL/GenBank/DDBJ whole genome shotgun (WGS) entry which is preliminary data.</text>
</comment>
<proteinExistence type="predicted"/>
<evidence type="ECO:0000313" key="3">
    <source>
        <dbReference type="Proteomes" id="UP000324222"/>
    </source>
</evidence>
<reference evidence="2 3" key="1">
    <citation type="submission" date="2019-05" db="EMBL/GenBank/DDBJ databases">
        <title>Another draft genome of Portunus trituberculatus and its Hox gene families provides insights of decapod evolution.</title>
        <authorList>
            <person name="Jeong J.-H."/>
            <person name="Song I."/>
            <person name="Kim S."/>
            <person name="Choi T."/>
            <person name="Kim D."/>
            <person name="Ryu S."/>
            <person name="Kim W."/>
        </authorList>
    </citation>
    <scope>NUCLEOTIDE SEQUENCE [LARGE SCALE GENOMIC DNA]</scope>
    <source>
        <tissue evidence="2">Muscle</tissue>
    </source>
</reference>
<accession>A0A5B7HSU1</accession>
<name>A0A5B7HSU1_PORTR</name>
<dbReference type="EMBL" id="VSRR010033525">
    <property type="protein sequence ID" value="MPC71758.1"/>
    <property type="molecule type" value="Genomic_DNA"/>
</dbReference>
<sequence>MTRRKQLHYLIMKQNSGPAVHVTTPQAVHHHHNHDHHHHNHHRHRHRRHLLKFMPRSKIRVGSSQP</sequence>
<gene>
    <name evidence="2" type="ORF">E2C01_066044</name>
</gene>
<organism evidence="2 3">
    <name type="scientific">Portunus trituberculatus</name>
    <name type="common">Swimming crab</name>
    <name type="synonym">Neptunus trituberculatus</name>
    <dbReference type="NCBI Taxonomy" id="210409"/>
    <lineage>
        <taxon>Eukaryota</taxon>
        <taxon>Metazoa</taxon>
        <taxon>Ecdysozoa</taxon>
        <taxon>Arthropoda</taxon>
        <taxon>Crustacea</taxon>
        <taxon>Multicrustacea</taxon>
        <taxon>Malacostraca</taxon>
        <taxon>Eumalacostraca</taxon>
        <taxon>Eucarida</taxon>
        <taxon>Decapoda</taxon>
        <taxon>Pleocyemata</taxon>
        <taxon>Brachyura</taxon>
        <taxon>Eubrachyura</taxon>
        <taxon>Portunoidea</taxon>
        <taxon>Portunidae</taxon>
        <taxon>Portuninae</taxon>
        <taxon>Portunus</taxon>
    </lineage>
</organism>